<dbReference type="RefSeq" id="WP_322134700.1">
    <property type="nucleotide sequence ID" value="NZ_CP085036.1"/>
</dbReference>
<keyword evidence="3" id="KW-1185">Reference proteome</keyword>
<sequence length="147" mass="16351">MLDVLGSGLTLRITTLGWKVAYIGVGWLAFIAARLAFEFLGVDAIPVVDQAFVIHFALLRFLWVYYGTRIFRGADERVEPPRPWWRMTAGHRAGFWLAAYFGGNLIFTAAAAVADPMYVAGWVSALVLLALTALYLVSSARLLWQKV</sequence>
<dbReference type="EMBL" id="JARXVQ010000001">
    <property type="protein sequence ID" value="MDH6182422.1"/>
    <property type="molecule type" value="Genomic_DNA"/>
</dbReference>
<organism evidence="2 3">
    <name type="scientific">Antiquaquibacter oligotrophicus</name>
    <dbReference type="NCBI Taxonomy" id="2880260"/>
    <lineage>
        <taxon>Bacteria</taxon>
        <taxon>Bacillati</taxon>
        <taxon>Actinomycetota</taxon>
        <taxon>Actinomycetes</taxon>
        <taxon>Micrococcales</taxon>
        <taxon>Microbacteriaceae</taxon>
        <taxon>Antiquaquibacter</taxon>
    </lineage>
</organism>
<evidence type="ECO:0000256" key="1">
    <source>
        <dbReference type="SAM" id="Phobius"/>
    </source>
</evidence>
<feature type="transmembrane region" description="Helical" evidence="1">
    <location>
        <begin position="52"/>
        <end position="72"/>
    </location>
</feature>
<name>A0ABT6KR09_9MICO</name>
<dbReference type="Proteomes" id="UP001160142">
    <property type="component" value="Unassembled WGS sequence"/>
</dbReference>
<keyword evidence="1" id="KW-0812">Transmembrane</keyword>
<keyword evidence="1" id="KW-0472">Membrane</keyword>
<protein>
    <recommendedName>
        <fullName evidence="4">GtrA-like protein domain-containing protein</fullName>
    </recommendedName>
</protein>
<accession>A0ABT6KR09</accession>
<proteinExistence type="predicted"/>
<gene>
    <name evidence="2" type="ORF">M2152_002604</name>
</gene>
<evidence type="ECO:0000313" key="2">
    <source>
        <dbReference type="EMBL" id="MDH6182422.1"/>
    </source>
</evidence>
<feature type="transmembrane region" description="Helical" evidence="1">
    <location>
        <begin position="119"/>
        <end position="137"/>
    </location>
</feature>
<comment type="caution">
    <text evidence="2">The sequence shown here is derived from an EMBL/GenBank/DDBJ whole genome shotgun (WGS) entry which is preliminary data.</text>
</comment>
<reference evidence="2 3" key="1">
    <citation type="submission" date="2023-04" db="EMBL/GenBank/DDBJ databases">
        <title>Genome Encyclopedia of Bacteria and Archaea VI: Functional Genomics of Type Strains.</title>
        <authorList>
            <person name="Whitman W."/>
        </authorList>
    </citation>
    <scope>NUCLEOTIDE SEQUENCE [LARGE SCALE GENOMIC DNA]</scope>
    <source>
        <strain evidence="2 3">SG_E_30_P1</strain>
    </source>
</reference>
<evidence type="ECO:0008006" key="4">
    <source>
        <dbReference type="Google" id="ProtNLM"/>
    </source>
</evidence>
<keyword evidence="1" id="KW-1133">Transmembrane helix</keyword>
<feature type="transmembrane region" description="Helical" evidence="1">
    <location>
        <begin position="20"/>
        <end position="40"/>
    </location>
</feature>
<evidence type="ECO:0000313" key="3">
    <source>
        <dbReference type="Proteomes" id="UP001160142"/>
    </source>
</evidence>
<feature type="transmembrane region" description="Helical" evidence="1">
    <location>
        <begin position="93"/>
        <end position="113"/>
    </location>
</feature>